<sequence>MISRVIGAAARTAFVVLVIAMPSLLLPGATGDVTQIVALLCLFAGALTFFEYVSTYPGLVEFRDAPPFNRIRFAALFFTVLALTLICKGQFAPNALTLFVEAVGAVIAQATDFEYSPVRLFIQLLPAETNPAHVILVRNAAGIAYLISLISLGVFVLASRLKTWPSRNGAFNVWVNLPTFDPTAAGDVVERLHRDGRINIAMGFILPFVIPLVMRAGSSLFDPVLLDNPHTLIWTVSAWALLPASLFMRGIALGRISEMIRRQRGRTRPADAASFVPV</sequence>
<proteinExistence type="predicted"/>
<feature type="transmembrane region" description="Helical" evidence="1">
    <location>
        <begin position="12"/>
        <end position="30"/>
    </location>
</feature>
<feature type="transmembrane region" description="Helical" evidence="1">
    <location>
        <begin position="200"/>
        <end position="221"/>
    </location>
</feature>
<dbReference type="AlphaFoldDB" id="A0A4R2NZJ0"/>
<keyword evidence="3" id="KW-1185">Reference proteome</keyword>
<dbReference type="RefSeq" id="WP_132599365.1">
    <property type="nucleotide sequence ID" value="NZ_NRRP01000009.1"/>
</dbReference>
<comment type="caution">
    <text evidence="2">The sequence shown here is derived from an EMBL/GenBank/DDBJ whole genome shotgun (WGS) entry which is preliminary data.</text>
</comment>
<feature type="transmembrane region" description="Helical" evidence="1">
    <location>
        <begin position="233"/>
        <end position="254"/>
    </location>
</feature>
<keyword evidence="1" id="KW-0472">Membrane</keyword>
<name>A0A4R2NZJ0_RHOAD</name>
<feature type="transmembrane region" description="Helical" evidence="1">
    <location>
        <begin position="135"/>
        <end position="158"/>
    </location>
</feature>
<feature type="transmembrane region" description="Helical" evidence="1">
    <location>
        <begin position="36"/>
        <end position="59"/>
    </location>
</feature>
<dbReference type="OrthoDB" id="7738422at2"/>
<evidence type="ECO:0000313" key="3">
    <source>
        <dbReference type="Proteomes" id="UP000295733"/>
    </source>
</evidence>
<gene>
    <name evidence="2" type="ORF">EV656_101649</name>
</gene>
<protein>
    <submittedName>
        <fullName evidence="2">Uncharacterized protein</fullName>
    </submittedName>
</protein>
<evidence type="ECO:0000256" key="1">
    <source>
        <dbReference type="SAM" id="Phobius"/>
    </source>
</evidence>
<dbReference type="EMBL" id="SLXL01000001">
    <property type="protein sequence ID" value="TCP27739.1"/>
    <property type="molecule type" value="Genomic_DNA"/>
</dbReference>
<feature type="transmembrane region" description="Helical" evidence="1">
    <location>
        <begin position="71"/>
        <end position="91"/>
    </location>
</feature>
<accession>A0A4R2NZJ0</accession>
<dbReference type="Proteomes" id="UP000295733">
    <property type="component" value="Unassembled WGS sequence"/>
</dbReference>
<keyword evidence="1" id="KW-0812">Transmembrane</keyword>
<organism evidence="2 3">
    <name type="scientific">Rhodovulum adriaticum</name>
    <name type="common">Rhodopseudomonas adriatica</name>
    <dbReference type="NCBI Taxonomy" id="35804"/>
    <lineage>
        <taxon>Bacteria</taxon>
        <taxon>Pseudomonadati</taxon>
        <taxon>Pseudomonadota</taxon>
        <taxon>Alphaproteobacteria</taxon>
        <taxon>Rhodobacterales</taxon>
        <taxon>Paracoccaceae</taxon>
        <taxon>Rhodovulum</taxon>
    </lineage>
</organism>
<evidence type="ECO:0000313" key="2">
    <source>
        <dbReference type="EMBL" id="TCP27739.1"/>
    </source>
</evidence>
<keyword evidence="1" id="KW-1133">Transmembrane helix</keyword>
<reference evidence="2 3" key="1">
    <citation type="submission" date="2019-03" db="EMBL/GenBank/DDBJ databases">
        <title>Genomic Encyclopedia of Type Strains, Phase IV (KMG-IV): sequencing the most valuable type-strain genomes for metagenomic binning, comparative biology and taxonomic classification.</title>
        <authorList>
            <person name="Goeker M."/>
        </authorList>
    </citation>
    <scope>NUCLEOTIDE SEQUENCE [LARGE SCALE GENOMIC DNA]</scope>
    <source>
        <strain evidence="2 3">DSM 2781</strain>
    </source>
</reference>